<accession>A0A966DTG0</accession>
<feature type="chain" id="PRO_5038088257" evidence="1">
    <location>
        <begin position="20"/>
        <end position="217"/>
    </location>
</feature>
<keyword evidence="3" id="KW-1185">Reference proteome</keyword>
<dbReference type="InterPro" id="IPR032578">
    <property type="entry name" value="DUF4919"/>
</dbReference>
<evidence type="ECO:0000313" key="2">
    <source>
        <dbReference type="EMBL" id="NCD69292.1"/>
    </source>
</evidence>
<dbReference type="Proteomes" id="UP000638732">
    <property type="component" value="Unassembled WGS sequence"/>
</dbReference>
<evidence type="ECO:0000313" key="3">
    <source>
        <dbReference type="Proteomes" id="UP000638732"/>
    </source>
</evidence>
<feature type="signal peptide" evidence="1">
    <location>
        <begin position="1"/>
        <end position="19"/>
    </location>
</feature>
<sequence length="217" mass="23981">MKYLLLLILCVIAAYGANAQTISNVNFDEIKKEIATNGAQNYSTLMKRASVNDSTLTANDYKHLYYGQVFQANYSPYGGKLDADAAMKLADQDIAAAEKQIDALLAENPANMDALYDKALLLFRTSNKAQAYPYMNRFRSLLACVLSSGDGKTANTALVVACVPDEYQVMKFMRLKLISQALDSKMQCDIMKVERMGESGQTTLYFNVEKPLSAGMK</sequence>
<keyword evidence="1" id="KW-0732">Signal</keyword>
<dbReference type="InterPro" id="IPR011990">
    <property type="entry name" value="TPR-like_helical_dom_sf"/>
</dbReference>
<evidence type="ECO:0000256" key="1">
    <source>
        <dbReference type="SAM" id="SignalP"/>
    </source>
</evidence>
<proteinExistence type="predicted"/>
<comment type="caution">
    <text evidence="2">The sequence shown here is derived from an EMBL/GenBank/DDBJ whole genome shotgun (WGS) entry which is preliminary data.</text>
</comment>
<dbReference type="EMBL" id="WWEO01000041">
    <property type="protein sequence ID" value="NCD69292.1"/>
    <property type="molecule type" value="Genomic_DNA"/>
</dbReference>
<reference evidence="2" key="2">
    <citation type="submission" date="2020-10" db="EMBL/GenBank/DDBJ databases">
        <title>Mucilaginibacter sp. nov., isolated from soil.</title>
        <authorList>
            <person name="Jeon C.O."/>
        </authorList>
    </citation>
    <scope>NUCLEOTIDE SEQUENCE</scope>
    <source>
        <strain evidence="2">R11</strain>
    </source>
</reference>
<gene>
    <name evidence="2" type="ORF">GSY63_07975</name>
</gene>
<reference evidence="2" key="1">
    <citation type="submission" date="2020-01" db="EMBL/GenBank/DDBJ databases">
        <authorList>
            <person name="Seo Y.L."/>
        </authorList>
    </citation>
    <scope>NUCLEOTIDE SEQUENCE</scope>
    <source>
        <strain evidence="2">R11</strain>
    </source>
</reference>
<organism evidence="2 3">
    <name type="scientific">Mucilaginibacter agri</name>
    <dbReference type="NCBI Taxonomy" id="2695265"/>
    <lineage>
        <taxon>Bacteria</taxon>
        <taxon>Pseudomonadati</taxon>
        <taxon>Bacteroidota</taxon>
        <taxon>Sphingobacteriia</taxon>
        <taxon>Sphingobacteriales</taxon>
        <taxon>Sphingobacteriaceae</taxon>
        <taxon>Mucilaginibacter</taxon>
    </lineage>
</organism>
<dbReference type="RefSeq" id="WP_166585274.1">
    <property type="nucleotide sequence ID" value="NZ_WWEO01000041.1"/>
</dbReference>
<protein>
    <submittedName>
        <fullName evidence="2">DUF4919 domain-containing protein</fullName>
    </submittedName>
</protein>
<dbReference type="SUPFAM" id="SSF48452">
    <property type="entry name" value="TPR-like"/>
    <property type="match status" value="1"/>
</dbReference>
<dbReference type="AlphaFoldDB" id="A0A966DTG0"/>
<dbReference type="Pfam" id="PF16266">
    <property type="entry name" value="DUF4919"/>
    <property type="match status" value="1"/>
</dbReference>
<name>A0A966DTG0_9SPHI</name>